<evidence type="ECO:0000256" key="11">
    <source>
        <dbReference type="ARBA" id="ARBA00023303"/>
    </source>
</evidence>
<sequence>MNAIVLVFIGAGIGGVLRYASYEAAMRVFGMHFPSGTFVVNVVGSFVIGCIAGWMAMKGGASWTTPARLFVMAGILGGFTTFSSFSLDTAMLVHRGEVGLAALYVGGSVALSLTAVFGGLALVRAVA</sequence>
<evidence type="ECO:0000256" key="6">
    <source>
        <dbReference type="ARBA" id="ARBA00022723"/>
    </source>
</evidence>
<evidence type="ECO:0000256" key="3">
    <source>
        <dbReference type="ARBA" id="ARBA00022475"/>
    </source>
</evidence>
<comment type="activity regulation">
    <text evidence="14">Na(+) is not transported, but it plays an essential structural role and its presence is essential for fluoride channel function.</text>
</comment>
<keyword evidence="16" id="KW-1185">Reference proteome</keyword>
<evidence type="ECO:0000256" key="12">
    <source>
        <dbReference type="ARBA" id="ARBA00035120"/>
    </source>
</evidence>
<dbReference type="InterPro" id="IPR003691">
    <property type="entry name" value="FluC"/>
</dbReference>
<evidence type="ECO:0000256" key="10">
    <source>
        <dbReference type="ARBA" id="ARBA00023136"/>
    </source>
</evidence>
<dbReference type="STRING" id="639283.Snov_1476"/>
<dbReference type="GO" id="GO:0005886">
    <property type="term" value="C:plasma membrane"/>
    <property type="evidence" value="ECO:0007669"/>
    <property type="project" value="UniProtKB-SubCell"/>
</dbReference>
<keyword evidence="7 14" id="KW-1133">Transmembrane helix</keyword>
<evidence type="ECO:0000256" key="8">
    <source>
        <dbReference type="ARBA" id="ARBA00023053"/>
    </source>
</evidence>
<feature type="binding site" evidence="14">
    <location>
        <position position="77"/>
    </location>
    <ligand>
        <name>Na(+)</name>
        <dbReference type="ChEBI" id="CHEBI:29101"/>
        <note>structural</note>
    </ligand>
</feature>
<dbReference type="Pfam" id="PF02537">
    <property type="entry name" value="CRCB"/>
    <property type="match status" value="1"/>
</dbReference>
<evidence type="ECO:0000313" key="16">
    <source>
        <dbReference type="Proteomes" id="UP000006633"/>
    </source>
</evidence>
<feature type="binding site" evidence="14">
    <location>
        <position position="80"/>
    </location>
    <ligand>
        <name>Na(+)</name>
        <dbReference type="ChEBI" id="CHEBI:29101"/>
        <note>structural</note>
    </ligand>
</feature>
<comment type="subcellular location">
    <subcellularLocation>
        <location evidence="14">Cell inner membrane</location>
        <topology evidence="14">Multi-pass membrane protein</topology>
    </subcellularLocation>
    <subcellularLocation>
        <location evidence="1">Cell membrane</location>
        <topology evidence="1">Multi-pass membrane protein</topology>
    </subcellularLocation>
</comment>
<keyword evidence="11 14" id="KW-0407">Ion channel</keyword>
<proteinExistence type="inferred from homology"/>
<feature type="transmembrane region" description="Helical" evidence="14">
    <location>
        <begin position="99"/>
        <end position="123"/>
    </location>
</feature>
<dbReference type="KEGG" id="sno:Snov_1476"/>
<protein>
    <recommendedName>
        <fullName evidence="14">Fluoride-specific ion channel FluC</fullName>
    </recommendedName>
</protein>
<evidence type="ECO:0000256" key="13">
    <source>
        <dbReference type="ARBA" id="ARBA00035585"/>
    </source>
</evidence>
<keyword evidence="8 14" id="KW-0915">Sodium</keyword>
<dbReference type="PANTHER" id="PTHR28259:SF18">
    <property type="entry name" value="FLUORIDE-SPECIFIC ION CHANNEL FLUC"/>
    <property type="match status" value="1"/>
</dbReference>
<dbReference type="OrthoDB" id="9806299at2"/>
<keyword evidence="2 14" id="KW-0813">Transport</keyword>
<dbReference type="HOGENOM" id="CLU_114342_3_0_5"/>
<evidence type="ECO:0000256" key="7">
    <source>
        <dbReference type="ARBA" id="ARBA00022989"/>
    </source>
</evidence>
<keyword evidence="9 14" id="KW-0406">Ion transport</keyword>
<feature type="transmembrane region" description="Helical" evidence="14">
    <location>
        <begin position="69"/>
        <end position="87"/>
    </location>
</feature>
<evidence type="ECO:0000256" key="2">
    <source>
        <dbReference type="ARBA" id="ARBA00022448"/>
    </source>
</evidence>
<evidence type="ECO:0000256" key="5">
    <source>
        <dbReference type="ARBA" id="ARBA00022692"/>
    </source>
</evidence>
<keyword evidence="6 14" id="KW-0479">Metal-binding</keyword>
<comment type="similarity">
    <text evidence="12 14">Belongs to the fluoride channel Fluc/FEX (TC 1.A.43) family.</text>
</comment>
<evidence type="ECO:0000256" key="9">
    <source>
        <dbReference type="ARBA" id="ARBA00023065"/>
    </source>
</evidence>
<comment type="catalytic activity">
    <reaction evidence="13">
        <text>fluoride(in) = fluoride(out)</text>
        <dbReference type="Rhea" id="RHEA:76159"/>
        <dbReference type="ChEBI" id="CHEBI:17051"/>
    </reaction>
    <physiologicalReaction direction="left-to-right" evidence="13">
        <dbReference type="Rhea" id="RHEA:76160"/>
    </physiologicalReaction>
</comment>
<dbReference type="GO" id="GO:0046872">
    <property type="term" value="F:metal ion binding"/>
    <property type="evidence" value="ECO:0007669"/>
    <property type="project" value="UniProtKB-KW"/>
</dbReference>
<dbReference type="NCBIfam" id="NF010791">
    <property type="entry name" value="PRK14195.1"/>
    <property type="match status" value="1"/>
</dbReference>
<keyword evidence="4 14" id="KW-0997">Cell inner membrane</keyword>
<dbReference type="GO" id="GO:0062054">
    <property type="term" value="F:fluoride channel activity"/>
    <property type="evidence" value="ECO:0007669"/>
    <property type="project" value="UniProtKB-UniRule"/>
</dbReference>
<dbReference type="HAMAP" id="MF_00454">
    <property type="entry name" value="FluC"/>
    <property type="match status" value="1"/>
</dbReference>
<keyword evidence="3 14" id="KW-1003">Cell membrane</keyword>
<dbReference type="AlphaFoldDB" id="D7A9L0"/>
<evidence type="ECO:0000256" key="14">
    <source>
        <dbReference type="HAMAP-Rule" id="MF_00454"/>
    </source>
</evidence>
<keyword evidence="5 14" id="KW-0812">Transmembrane</keyword>
<accession>D7A9L0</accession>
<reference evidence="15 16" key="1">
    <citation type="journal article" date="2012" name="Stand. Genomic Sci.">
        <title>Complete genome sequence of the facultatively chemolithoautotrophic and methylotrophic alpha Proteobacterium Starkeya novella type strain (ATCC 8093(T)).</title>
        <authorList>
            <person name="Kappler U."/>
            <person name="Davenport K."/>
            <person name="Beatson S."/>
            <person name="Lucas S."/>
            <person name="Lapidus A."/>
            <person name="Copeland A."/>
            <person name="Berry K.W."/>
            <person name="Glavina Del Rio T."/>
            <person name="Hammon N."/>
            <person name="Dalin E."/>
            <person name="Tice H."/>
            <person name="Pitluck S."/>
            <person name="Richardson P."/>
            <person name="Bruce D."/>
            <person name="Goodwin L.A."/>
            <person name="Han C."/>
            <person name="Tapia R."/>
            <person name="Detter J.C."/>
            <person name="Chang Y.J."/>
            <person name="Jeffries C.D."/>
            <person name="Land M."/>
            <person name="Hauser L."/>
            <person name="Kyrpides N.C."/>
            <person name="Goker M."/>
            <person name="Ivanova N."/>
            <person name="Klenk H.P."/>
            <person name="Woyke T."/>
        </authorList>
    </citation>
    <scope>NUCLEOTIDE SEQUENCE [LARGE SCALE GENOMIC DNA]</scope>
    <source>
        <strain evidence="16">ATCC 8093 / DSM 506 / JCM 20403 / CCM 1077 / IAM 12100 / NBRC 12443 / NCIMB 10456</strain>
    </source>
</reference>
<keyword evidence="10 14" id="KW-0472">Membrane</keyword>
<name>D7A9L0_ANCN5</name>
<evidence type="ECO:0000256" key="4">
    <source>
        <dbReference type="ARBA" id="ARBA00022519"/>
    </source>
</evidence>
<evidence type="ECO:0000313" key="15">
    <source>
        <dbReference type="EMBL" id="ADH88786.1"/>
    </source>
</evidence>
<gene>
    <name evidence="14" type="primary">fluC</name>
    <name evidence="14" type="synonym">crcB</name>
    <name evidence="15" type="ordered locus">Snov_1476</name>
</gene>
<organism evidence="15 16">
    <name type="scientific">Ancylobacter novellus (strain ATCC 8093 / DSM 506 / JCM 20403 / CCM 1077 / IAM 12100 / NBRC 12443 / NCIMB 10456)</name>
    <name type="common">Starkeya novella</name>
    <dbReference type="NCBI Taxonomy" id="639283"/>
    <lineage>
        <taxon>Bacteria</taxon>
        <taxon>Pseudomonadati</taxon>
        <taxon>Pseudomonadota</taxon>
        <taxon>Alphaproteobacteria</taxon>
        <taxon>Hyphomicrobiales</taxon>
        <taxon>Xanthobacteraceae</taxon>
        <taxon>Ancylobacter</taxon>
    </lineage>
</organism>
<dbReference type="Proteomes" id="UP000006633">
    <property type="component" value="Chromosome"/>
</dbReference>
<evidence type="ECO:0000256" key="1">
    <source>
        <dbReference type="ARBA" id="ARBA00004651"/>
    </source>
</evidence>
<dbReference type="NCBIfam" id="NF010794">
    <property type="entry name" value="PRK14198.1"/>
    <property type="match status" value="1"/>
</dbReference>
<dbReference type="GO" id="GO:0140114">
    <property type="term" value="P:cellular detoxification of fluoride"/>
    <property type="evidence" value="ECO:0007669"/>
    <property type="project" value="UniProtKB-UniRule"/>
</dbReference>
<comment type="function">
    <text evidence="14">Fluoride-specific ion channel. Important for reducing fluoride concentration in the cell, thus reducing its toxicity.</text>
</comment>
<dbReference type="EMBL" id="CP002026">
    <property type="protein sequence ID" value="ADH88786.1"/>
    <property type="molecule type" value="Genomic_DNA"/>
</dbReference>
<dbReference type="PANTHER" id="PTHR28259">
    <property type="entry name" value="FLUORIDE EXPORT PROTEIN 1-RELATED"/>
    <property type="match status" value="1"/>
</dbReference>
<feature type="transmembrane region" description="Helical" evidence="14">
    <location>
        <begin position="38"/>
        <end position="57"/>
    </location>
</feature>
<dbReference type="eggNOG" id="COG0239">
    <property type="taxonomic scope" value="Bacteria"/>
</dbReference>